<sequence length="45" mass="5340">MKHLKDTNMSYPQHFKRAMSMSLALFVHAFYPNAFPTYASDKMRE</sequence>
<dbReference type="EMBL" id="BK067785">
    <property type="protein sequence ID" value="DBA51812.1"/>
    <property type="molecule type" value="Genomic_DNA"/>
</dbReference>
<proteinExistence type="predicted"/>
<reference evidence="1" key="1">
    <citation type="journal article" date="2024" name="Environ. Microbiol. Rep.">
        <title>Hiding in plain sight: The discovery of complete genomes of 11 hypothetical spindle-shaped viruses that putatively infect mesophilic ammonia-oxidizing archaea.</title>
        <authorList>
            <person name="Ni Y."/>
            <person name="Xu T."/>
            <person name="Yan S."/>
            <person name="Chen L."/>
            <person name="Wang Y."/>
        </authorList>
    </citation>
    <scope>NUCLEOTIDE SEQUENCE</scope>
    <source>
        <strain evidence="1">NMJ1</strain>
    </source>
</reference>
<name>A0AAT9JA79_9VIRU</name>
<dbReference type="InterPro" id="IPR045936">
    <property type="entry name" value="DUF6356"/>
</dbReference>
<evidence type="ECO:0000313" key="1">
    <source>
        <dbReference type="EMBL" id="DBA51812.1"/>
    </source>
</evidence>
<dbReference type="Pfam" id="PF19883">
    <property type="entry name" value="DUF6356"/>
    <property type="match status" value="1"/>
</dbReference>
<protein>
    <submittedName>
        <fullName evidence="1">ORF9</fullName>
    </submittedName>
</protein>
<accession>A0AAT9JA79</accession>
<reference evidence="1" key="2">
    <citation type="submission" date="2024-03" db="EMBL/GenBank/DDBJ databases">
        <authorList>
            <person name="Ni Y."/>
            <person name="Xu T."/>
            <person name="Yan S."/>
            <person name="Chen L."/>
            <person name="Wang Y."/>
        </authorList>
    </citation>
    <scope>NUCLEOTIDE SEQUENCE</scope>
    <source>
        <strain evidence="1">NMJ1</strain>
    </source>
</reference>
<organism evidence="1">
    <name type="scientific">Nitrosopumilaceae spindle-shaped virus</name>
    <dbReference type="NCBI Taxonomy" id="3065433"/>
    <lineage>
        <taxon>Viruses</taxon>
    </lineage>
</organism>